<organism evidence="4 5">
    <name type="scientific">Halomonas binhaiensis</name>
    <dbReference type="NCBI Taxonomy" id="2562282"/>
    <lineage>
        <taxon>Bacteria</taxon>
        <taxon>Pseudomonadati</taxon>
        <taxon>Pseudomonadota</taxon>
        <taxon>Gammaproteobacteria</taxon>
        <taxon>Oceanospirillales</taxon>
        <taxon>Halomonadaceae</taxon>
        <taxon>Halomonas</taxon>
    </lineage>
</organism>
<dbReference type="EMBL" id="CP038437">
    <property type="protein sequence ID" value="QEM81698.1"/>
    <property type="molecule type" value="Genomic_DNA"/>
</dbReference>
<keyword evidence="5" id="KW-1185">Reference proteome</keyword>
<dbReference type="GO" id="GO:0008233">
    <property type="term" value="F:peptidase activity"/>
    <property type="evidence" value="ECO:0007669"/>
    <property type="project" value="UniProtKB-KW"/>
</dbReference>
<dbReference type="PANTHER" id="PTHR38037">
    <property type="entry name" value="ZN_PROTEASE DOMAIN-CONTAINING PROTEIN"/>
    <property type="match status" value="1"/>
</dbReference>
<dbReference type="InterPro" id="IPR008503">
    <property type="entry name" value="Asp_endopeptidase"/>
</dbReference>
<keyword evidence="2" id="KW-0732">Signal</keyword>
<name>A0A5C1NGW5_9GAMM</name>
<feature type="domain" description="Retropepsin-like aspartic endopeptidase" evidence="3">
    <location>
        <begin position="37"/>
        <end position="172"/>
    </location>
</feature>
<evidence type="ECO:0000313" key="5">
    <source>
        <dbReference type="Proteomes" id="UP000324285"/>
    </source>
</evidence>
<dbReference type="PANTHER" id="PTHR38037:SF2">
    <property type="entry name" value="ATP-DEPENDENT ZINC PROTEASE DOMAIN-CONTAINING PROTEIN-RELATED"/>
    <property type="match status" value="1"/>
</dbReference>
<feature type="signal peptide" evidence="2">
    <location>
        <begin position="1"/>
        <end position="29"/>
    </location>
</feature>
<evidence type="ECO:0000256" key="2">
    <source>
        <dbReference type="SAM" id="SignalP"/>
    </source>
</evidence>
<gene>
    <name evidence="4" type="ORF">E4T21_09165</name>
</gene>
<proteinExistence type="predicted"/>
<accession>A0A5C1NGW5</accession>
<dbReference type="InterPro" id="IPR021109">
    <property type="entry name" value="Peptidase_aspartic_dom_sf"/>
</dbReference>
<dbReference type="KEGG" id="hbh:E4T21_09165"/>
<evidence type="ECO:0000256" key="1">
    <source>
        <dbReference type="SAM" id="MobiDB-lite"/>
    </source>
</evidence>
<dbReference type="GO" id="GO:0006508">
    <property type="term" value="P:proteolysis"/>
    <property type="evidence" value="ECO:0007669"/>
    <property type="project" value="UniProtKB-KW"/>
</dbReference>
<dbReference type="SUPFAM" id="SSF50630">
    <property type="entry name" value="Acid proteases"/>
    <property type="match status" value="1"/>
</dbReference>
<reference evidence="4" key="1">
    <citation type="submission" date="2021-02" db="EMBL/GenBank/DDBJ databases">
        <title>Strain Y2R2, a novel species of the genus Halomonas.</title>
        <authorList>
            <person name="Huang H."/>
        </authorList>
    </citation>
    <scope>NUCLEOTIDE SEQUENCE</scope>
    <source>
        <strain evidence="4">Y2R2</strain>
    </source>
</reference>
<feature type="chain" id="PRO_5022857456" evidence="2">
    <location>
        <begin position="30"/>
        <end position="195"/>
    </location>
</feature>
<protein>
    <submittedName>
        <fullName evidence="4">ATP-dependent zinc protease</fullName>
    </submittedName>
</protein>
<dbReference type="RefSeq" id="WP_149284709.1">
    <property type="nucleotide sequence ID" value="NZ_CP038437.2"/>
</dbReference>
<keyword evidence="4" id="KW-0645">Protease</keyword>
<dbReference type="Pfam" id="PF05618">
    <property type="entry name" value="Zn_protease"/>
    <property type="match status" value="1"/>
</dbReference>
<evidence type="ECO:0000313" key="4">
    <source>
        <dbReference type="EMBL" id="QEM81698.1"/>
    </source>
</evidence>
<dbReference type="Gene3D" id="2.40.70.10">
    <property type="entry name" value="Acid Proteases"/>
    <property type="match status" value="1"/>
</dbReference>
<dbReference type="Proteomes" id="UP000324285">
    <property type="component" value="Chromosome"/>
</dbReference>
<feature type="compositionally biased region" description="Basic and acidic residues" evidence="1">
    <location>
        <begin position="179"/>
        <end position="188"/>
    </location>
</feature>
<sequence length="195" mass="21646">MFKSTRHTLTTCLAAGLISTGLISNVAMASDGKHNTYGWVEKVTIEPSWGPEVKAKLDTGALTSSMQAENIEEFERDGEDWVSFDVEVEDEATDDKASKTFEREVVRKLALSGAGGEDSRPAVLMTVCVGGEYYEEQFSLRDRDDMIYPVLLGRRTIQDLGAVDVTQTFMHDADCDDDSPVHEYKDKEYDEDIGA</sequence>
<evidence type="ECO:0000259" key="3">
    <source>
        <dbReference type="Pfam" id="PF05618"/>
    </source>
</evidence>
<keyword evidence="4" id="KW-0378">Hydrolase</keyword>
<dbReference type="AlphaFoldDB" id="A0A5C1NGW5"/>
<feature type="region of interest" description="Disordered" evidence="1">
    <location>
        <begin position="174"/>
        <end position="195"/>
    </location>
</feature>
<dbReference type="OrthoDB" id="8546610at2"/>